<comment type="caution">
    <text evidence="5">The sequence shown here is derived from an EMBL/GenBank/DDBJ whole genome shotgun (WGS) entry which is preliminary data.</text>
</comment>
<dbReference type="Pfam" id="PF01638">
    <property type="entry name" value="HxlR"/>
    <property type="match status" value="2"/>
</dbReference>
<dbReference type="PANTHER" id="PTHR33204">
    <property type="entry name" value="TRANSCRIPTIONAL REGULATOR, MARR FAMILY"/>
    <property type="match status" value="1"/>
</dbReference>
<keyword evidence="1" id="KW-0805">Transcription regulation</keyword>
<dbReference type="InterPro" id="IPR036390">
    <property type="entry name" value="WH_DNA-bd_sf"/>
</dbReference>
<dbReference type="InterPro" id="IPR002577">
    <property type="entry name" value="HTH_HxlR"/>
</dbReference>
<organism evidence="5 6">
    <name type="scientific">Sphingobium jiangsuense</name>
    <dbReference type="NCBI Taxonomy" id="870476"/>
    <lineage>
        <taxon>Bacteria</taxon>
        <taxon>Pseudomonadati</taxon>
        <taxon>Pseudomonadota</taxon>
        <taxon>Alphaproteobacteria</taxon>
        <taxon>Sphingomonadales</taxon>
        <taxon>Sphingomonadaceae</taxon>
        <taxon>Sphingobium</taxon>
    </lineage>
</organism>
<dbReference type="PANTHER" id="PTHR33204:SF18">
    <property type="entry name" value="TRANSCRIPTIONAL REGULATORY PROTEIN"/>
    <property type="match status" value="1"/>
</dbReference>
<dbReference type="Proteomes" id="UP000571950">
    <property type="component" value="Unassembled WGS sequence"/>
</dbReference>
<feature type="domain" description="HTH hxlR-type" evidence="4">
    <location>
        <begin position="172"/>
        <end position="269"/>
    </location>
</feature>
<dbReference type="InterPro" id="IPR036388">
    <property type="entry name" value="WH-like_DNA-bd_sf"/>
</dbReference>
<dbReference type="SUPFAM" id="SSF46785">
    <property type="entry name" value="Winged helix' DNA-binding domain"/>
    <property type="match status" value="2"/>
</dbReference>
<dbReference type="Gene3D" id="1.10.10.10">
    <property type="entry name" value="Winged helix-like DNA-binding domain superfamily/Winged helix DNA-binding domain"/>
    <property type="match status" value="2"/>
</dbReference>
<name>A0A7W6FRV4_9SPHN</name>
<keyword evidence="3" id="KW-0804">Transcription</keyword>
<keyword evidence="6" id="KW-1185">Reference proteome</keyword>
<dbReference type="GO" id="GO:0003677">
    <property type="term" value="F:DNA binding"/>
    <property type="evidence" value="ECO:0007669"/>
    <property type="project" value="UniProtKB-KW"/>
</dbReference>
<feature type="domain" description="HTH hxlR-type" evidence="4">
    <location>
        <begin position="12"/>
        <end position="107"/>
    </location>
</feature>
<dbReference type="PROSITE" id="PS51118">
    <property type="entry name" value="HTH_HXLR"/>
    <property type="match status" value="2"/>
</dbReference>
<gene>
    <name evidence="5" type="ORF">GGR43_004137</name>
</gene>
<evidence type="ECO:0000313" key="5">
    <source>
        <dbReference type="EMBL" id="MBB3928393.1"/>
    </source>
</evidence>
<evidence type="ECO:0000256" key="3">
    <source>
        <dbReference type="ARBA" id="ARBA00023163"/>
    </source>
</evidence>
<keyword evidence="2 5" id="KW-0238">DNA-binding</keyword>
<dbReference type="EMBL" id="JACIDT010000023">
    <property type="protein sequence ID" value="MBB3928393.1"/>
    <property type="molecule type" value="Genomic_DNA"/>
</dbReference>
<sequence length="308" mass="34881">MEAFAGMEARRSSVSATFDIVGDHWMLLLLDQLFRGRTNWSILLQKLEVSPSTLSKRLGQLIDAECLEKIHSGGRAIDYRLTERGEDLFYTLLAGEEWQRRWGGADTPPLWRHSCGAPLSVRSACRACDRDVQIVEVAFRPGPGTSDAIAAQPGRRFRNNKAGVSDWADSDHPLGLLLQVLGDRRAMPLLAALYLGLHRFDEIERWTGIHPAIISDRLRKLQLLGLIKMRLYQERPDRYLYSLAASGRAMFSVTLQMMKWGDKWCYGEGNEPLILTHKPCGERLHSDLQCRNCGKPVAYRDCQPMAED</sequence>
<evidence type="ECO:0000256" key="2">
    <source>
        <dbReference type="ARBA" id="ARBA00023125"/>
    </source>
</evidence>
<protein>
    <submittedName>
        <fullName evidence="5">DNA-binding HxlR family transcriptional regulator</fullName>
    </submittedName>
</protein>
<evidence type="ECO:0000313" key="6">
    <source>
        <dbReference type="Proteomes" id="UP000571950"/>
    </source>
</evidence>
<evidence type="ECO:0000256" key="1">
    <source>
        <dbReference type="ARBA" id="ARBA00023015"/>
    </source>
</evidence>
<evidence type="ECO:0000259" key="4">
    <source>
        <dbReference type="PROSITE" id="PS51118"/>
    </source>
</evidence>
<dbReference type="AlphaFoldDB" id="A0A7W6FRV4"/>
<accession>A0A7W6FRV4</accession>
<proteinExistence type="predicted"/>
<dbReference type="RefSeq" id="WP_188073673.1">
    <property type="nucleotide sequence ID" value="NZ_BSPS01000017.1"/>
</dbReference>
<reference evidence="5 6" key="1">
    <citation type="submission" date="2020-08" db="EMBL/GenBank/DDBJ databases">
        <title>Genomic Encyclopedia of Type Strains, Phase IV (KMG-IV): sequencing the most valuable type-strain genomes for metagenomic binning, comparative biology and taxonomic classification.</title>
        <authorList>
            <person name="Goeker M."/>
        </authorList>
    </citation>
    <scope>NUCLEOTIDE SEQUENCE [LARGE SCALE GENOMIC DNA]</scope>
    <source>
        <strain evidence="5 6">DSM 26189</strain>
    </source>
</reference>